<comment type="caution">
    <text evidence="2">The sequence shown here is derived from an EMBL/GenBank/DDBJ whole genome shotgun (WGS) entry which is preliminary data.</text>
</comment>
<evidence type="ECO:0000313" key="2">
    <source>
        <dbReference type="EMBL" id="KII73962.1"/>
    </source>
</evidence>
<accession>A0A0C2NIV3</accession>
<name>A0A0C2NIV3_THEKT</name>
<dbReference type="EMBL" id="JWZT01000581">
    <property type="protein sequence ID" value="KII73962.1"/>
    <property type="molecule type" value="Genomic_DNA"/>
</dbReference>
<feature type="transmembrane region" description="Helical" evidence="1">
    <location>
        <begin position="84"/>
        <end position="105"/>
    </location>
</feature>
<keyword evidence="1" id="KW-1133">Transmembrane helix</keyword>
<sequence>MEKSDEKKCLKLTTLLIVEIFINTMGVLLTLIWAFTPSRFVIVVDEDETLTVGIFSARLGSEHIFIFMNEELDNLSILSNIERIVVILIFMLFLFKYVFYLLLYFNETRRRMIFCLATHVISISLNSDEGPLAILSCGFHPIYLLILQITSDIMLFVYCAQA</sequence>
<gene>
    <name evidence="2" type="ORF">RF11_14364</name>
</gene>
<keyword evidence="3" id="KW-1185">Reference proteome</keyword>
<protein>
    <submittedName>
        <fullName evidence="2">Uncharacterized protein</fullName>
    </submittedName>
</protein>
<organism evidence="2 3">
    <name type="scientific">Thelohanellus kitauei</name>
    <name type="common">Myxosporean</name>
    <dbReference type="NCBI Taxonomy" id="669202"/>
    <lineage>
        <taxon>Eukaryota</taxon>
        <taxon>Metazoa</taxon>
        <taxon>Cnidaria</taxon>
        <taxon>Myxozoa</taxon>
        <taxon>Myxosporea</taxon>
        <taxon>Bivalvulida</taxon>
        <taxon>Platysporina</taxon>
        <taxon>Myxobolidae</taxon>
        <taxon>Thelohanellus</taxon>
    </lineage>
</organism>
<feature type="transmembrane region" description="Helical" evidence="1">
    <location>
        <begin position="12"/>
        <end position="35"/>
    </location>
</feature>
<keyword evidence="1" id="KW-0812">Transmembrane</keyword>
<evidence type="ECO:0000256" key="1">
    <source>
        <dbReference type="SAM" id="Phobius"/>
    </source>
</evidence>
<proteinExistence type="predicted"/>
<dbReference type="AlphaFoldDB" id="A0A0C2NIV3"/>
<dbReference type="Proteomes" id="UP000031668">
    <property type="component" value="Unassembled WGS sequence"/>
</dbReference>
<reference evidence="2 3" key="1">
    <citation type="journal article" date="2014" name="Genome Biol. Evol.">
        <title>The genome of the myxosporean Thelohanellus kitauei shows adaptations to nutrient acquisition within its fish host.</title>
        <authorList>
            <person name="Yang Y."/>
            <person name="Xiong J."/>
            <person name="Zhou Z."/>
            <person name="Huo F."/>
            <person name="Miao W."/>
            <person name="Ran C."/>
            <person name="Liu Y."/>
            <person name="Zhang J."/>
            <person name="Feng J."/>
            <person name="Wang M."/>
            <person name="Wang M."/>
            <person name="Wang L."/>
            <person name="Yao B."/>
        </authorList>
    </citation>
    <scope>NUCLEOTIDE SEQUENCE [LARGE SCALE GENOMIC DNA]</scope>
    <source>
        <strain evidence="2">Wuqing</strain>
    </source>
</reference>
<evidence type="ECO:0000313" key="3">
    <source>
        <dbReference type="Proteomes" id="UP000031668"/>
    </source>
</evidence>
<keyword evidence="1" id="KW-0472">Membrane</keyword>